<dbReference type="AlphaFoldDB" id="D0LXF1"/>
<dbReference type="RefSeq" id="WP_012830298.1">
    <property type="nucleotide sequence ID" value="NC_013440.1"/>
</dbReference>
<feature type="compositionally biased region" description="Low complexity" evidence="1">
    <location>
        <begin position="19"/>
        <end position="52"/>
    </location>
</feature>
<dbReference type="EMBL" id="CP001804">
    <property type="protein sequence ID" value="ACY17706.1"/>
    <property type="molecule type" value="Genomic_DNA"/>
</dbReference>
<organism evidence="2 3">
    <name type="scientific">Haliangium ochraceum (strain DSM 14365 / JCM 11303 / SMP-2)</name>
    <dbReference type="NCBI Taxonomy" id="502025"/>
    <lineage>
        <taxon>Bacteria</taxon>
        <taxon>Pseudomonadati</taxon>
        <taxon>Myxococcota</taxon>
        <taxon>Polyangia</taxon>
        <taxon>Haliangiales</taxon>
        <taxon>Kofleriaceae</taxon>
        <taxon>Haliangium</taxon>
    </lineage>
</organism>
<accession>D0LXF1</accession>
<proteinExistence type="predicted"/>
<dbReference type="eggNOG" id="COG3386">
    <property type="taxonomic scope" value="Bacteria"/>
</dbReference>
<dbReference type="KEGG" id="hoh:Hoch_5220"/>
<evidence type="ECO:0000256" key="1">
    <source>
        <dbReference type="SAM" id="MobiDB-lite"/>
    </source>
</evidence>
<dbReference type="STRING" id="502025.Hoch_5220"/>
<evidence type="ECO:0008006" key="4">
    <source>
        <dbReference type="Google" id="ProtNLM"/>
    </source>
</evidence>
<dbReference type="Proteomes" id="UP000001880">
    <property type="component" value="Chromosome"/>
</dbReference>
<evidence type="ECO:0000313" key="2">
    <source>
        <dbReference type="EMBL" id="ACY17706.1"/>
    </source>
</evidence>
<sequence length="233" mass="24016">MSLALLLSGCSKEEKETAPAEAPAAQVPGNTAAAAAPANPHAANPHAANPHASGDGGPGMAAVPPAPAAKTTEDGKRILGSIAVAAPEGWTEEPVSSSMRRAQWKVEGEDGPAELVVYYFGQAGAGSVENNLARWYGQFEQADGRATKDVAKSEEKTIADMKVIHVDVSGRYVAAVMPGVAQKHDMPDARMLAAIVDAPDGAYYFKMVGPAKTMAKASEGFDAMLASMVKPAS</sequence>
<protein>
    <recommendedName>
        <fullName evidence="4">Lipoprotein</fullName>
    </recommendedName>
</protein>
<dbReference type="HOGENOM" id="CLU_094224_0_0_7"/>
<evidence type="ECO:0000313" key="3">
    <source>
        <dbReference type="Proteomes" id="UP000001880"/>
    </source>
</evidence>
<reference evidence="2 3" key="1">
    <citation type="journal article" date="2010" name="Stand. Genomic Sci.">
        <title>Complete genome sequence of Haliangium ochraceum type strain (SMP-2).</title>
        <authorList>
            <consortium name="US DOE Joint Genome Institute (JGI-PGF)"/>
            <person name="Ivanova N."/>
            <person name="Daum C."/>
            <person name="Lang E."/>
            <person name="Abt B."/>
            <person name="Kopitz M."/>
            <person name="Saunders E."/>
            <person name="Lapidus A."/>
            <person name="Lucas S."/>
            <person name="Glavina Del Rio T."/>
            <person name="Nolan M."/>
            <person name="Tice H."/>
            <person name="Copeland A."/>
            <person name="Cheng J.F."/>
            <person name="Chen F."/>
            <person name="Bruce D."/>
            <person name="Goodwin L."/>
            <person name="Pitluck S."/>
            <person name="Mavromatis K."/>
            <person name="Pati A."/>
            <person name="Mikhailova N."/>
            <person name="Chen A."/>
            <person name="Palaniappan K."/>
            <person name="Land M."/>
            <person name="Hauser L."/>
            <person name="Chang Y.J."/>
            <person name="Jeffries C.D."/>
            <person name="Detter J.C."/>
            <person name="Brettin T."/>
            <person name="Rohde M."/>
            <person name="Goker M."/>
            <person name="Bristow J."/>
            <person name="Markowitz V."/>
            <person name="Eisen J.A."/>
            <person name="Hugenholtz P."/>
            <person name="Kyrpides N.C."/>
            <person name="Klenk H.P."/>
        </authorList>
    </citation>
    <scope>NUCLEOTIDE SEQUENCE [LARGE SCALE GENOMIC DNA]</scope>
    <source>
        <strain evidence="3">DSM 14365 / CIP 107738 / JCM 11303 / AJ 13395 / SMP-2</strain>
    </source>
</reference>
<gene>
    <name evidence="2" type="ordered locus">Hoch_5220</name>
</gene>
<name>D0LXF1_HALO1</name>
<keyword evidence="3" id="KW-1185">Reference proteome</keyword>
<feature type="region of interest" description="Disordered" evidence="1">
    <location>
        <begin position="14"/>
        <end position="72"/>
    </location>
</feature>